<proteinExistence type="predicted"/>
<feature type="region of interest" description="Disordered" evidence="1">
    <location>
        <begin position="92"/>
        <end position="131"/>
    </location>
</feature>
<evidence type="ECO:0000313" key="3">
    <source>
        <dbReference type="Proteomes" id="UP000026961"/>
    </source>
</evidence>
<evidence type="ECO:0000256" key="1">
    <source>
        <dbReference type="SAM" id="MobiDB-lite"/>
    </source>
</evidence>
<organism evidence="2">
    <name type="scientific">Oryza glumipatula</name>
    <dbReference type="NCBI Taxonomy" id="40148"/>
    <lineage>
        <taxon>Eukaryota</taxon>
        <taxon>Viridiplantae</taxon>
        <taxon>Streptophyta</taxon>
        <taxon>Embryophyta</taxon>
        <taxon>Tracheophyta</taxon>
        <taxon>Spermatophyta</taxon>
        <taxon>Magnoliopsida</taxon>
        <taxon>Liliopsida</taxon>
        <taxon>Poales</taxon>
        <taxon>Poaceae</taxon>
        <taxon>BOP clade</taxon>
        <taxon>Oryzoideae</taxon>
        <taxon>Oryzeae</taxon>
        <taxon>Oryzinae</taxon>
        <taxon>Oryza</taxon>
    </lineage>
</organism>
<dbReference type="AlphaFoldDB" id="A0A0E0ASZ4"/>
<reference evidence="2" key="1">
    <citation type="submission" date="2015-04" db="UniProtKB">
        <authorList>
            <consortium name="EnsemblPlants"/>
        </authorList>
    </citation>
    <scope>IDENTIFICATION</scope>
</reference>
<dbReference type="Proteomes" id="UP000026961">
    <property type="component" value="Chromosome 8"/>
</dbReference>
<name>A0A0E0ASZ4_9ORYZ</name>
<dbReference type="HOGENOM" id="CLU_1818876_0_0_1"/>
<keyword evidence="3" id="KW-1185">Reference proteome</keyword>
<dbReference type="Gramene" id="OGLUM08G08710.1">
    <property type="protein sequence ID" value="OGLUM08G08710.1"/>
    <property type="gene ID" value="OGLUM08G08710"/>
</dbReference>
<protein>
    <submittedName>
        <fullName evidence="2">Uncharacterized protein</fullName>
    </submittedName>
</protein>
<dbReference type="EnsemblPlants" id="OGLUM08G08710.1">
    <property type="protein sequence ID" value="OGLUM08G08710.1"/>
    <property type="gene ID" value="OGLUM08G08710"/>
</dbReference>
<reference evidence="2" key="2">
    <citation type="submission" date="2018-05" db="EMBL/GenBank/DDBJ databases">
        <title>OgluRS3 (Oryza glumaepatula Reference Sequence Version 3).</title>
        <authorList>
            <person name="Zhang J."/>
            <person name="Kudrna D."/>
            <person name="Lee S."/>
            <person name="Talag J."/>
            <person name="Welchert J."/>
            <person name="Wing R.A."/>
        </authorList>
    </citation>
    <scope>NUCLEOTIDE SEQUENCE [LARGE SCALE GENOMIC DNA]</scope>
</reference>
<sequence length="142" mass="15171">MAEGLSLLINGCETVEMHVHGNGSSKEDSSSERQRQMVEVKTKGLCGVDSAPGTAGFLGAAVWSREAMIPATTMTCFVICKWNHDHVHAQDDKLGRKKNDEGGGCRAASREAACRRDGSRPPSGCDDGTGSRYRCSGLFPPQ</sequence>
<evidence type="ECO:0000313" key="2">
    <source>
        <dbReference type="EnsemblPlants" id="OGLUM08G08710.1"/>
    </source>
</evidence>
<feature type="compositionally biased region" description="Basic and acidic residues" evidence="1">
    <location>
        <begin position="92"/>
        <end position="119"/>
    </location>
</feature>
<accession>A0A0E0ASZ4</accession>